<dbReference type="EMBL" id="JXXD01000056">
    <property type="protein sequence ID" value="KIZ36929.1"/>
    <property type="molecule type" value="Genomic_DNA"/>
</dbReference>
<dbReference type="CDD" id="cd02440">
    <property type="entry name" value="AdoMet_MTases"/>
    <property type="match status" value="1"/>
</dbReference>
<protein>
    <submittedName>
        <fullName evidence="4">Methyltransferase</fullName>
    </submittedName>
</protein>
<dbReference type="AlphaFoldDB" id="A0A0D7E7R7"/>
<dbReference type="Gene3D" id="3.40.50.150">
    <property type="entry name" value="Vaccinia Virus protein VP39"/>
    <property type="match status" value="1"/>
</dbReference>
<evidence type="ECO:0000259" key="3">
    <source>
        <dbReference type="Pfam" id="PF13649"/>
    </source>
</evidence>
<dbReference type="PANTHER" id="PTHR43861:SF1">
    <property type="entry name" value="TRANS-ACONITATE 2-METHYLTRANSFERASE"/>
    <property type="match status" value="1"/>
</dbReference>
<dbReference type="InterPro" id="IPR029063">
    <property type="entry name" value="SAM-dependent_MTases_sf"/>
</dbReference>
<gene>
    <name evidence="4" type="ORF">LO50_07650</name>
</gene>
<accession>A0A0D7E7R7</accession>
<dbReference type="Proteomes" id="UP000032439">
    <property type="component" value="Unassembled WGS sequence"/>
</dbReference>
<dbReference type="RefSeq" id="WP_044314616.1">
    <property type="nucleotide sequence ID" value="NZ_JXXD01000056.1"/>
</dbReference>
<keyword evidence="2 4" id="KW-0808">Transferase</keyword>
<dbReference type="Pfam" id="PF13649">
    <property type="entry name" value="Methyltransf_25"/>
    <property type="match status" value="1"/>
</dbReference>
<feature type="domain" description="Methyltransferase" evidence="3">
    <location>
        <begin position="50"/>
        <end position="139"/>
    </location>
</feature>
<comment type="caution">
    <text evidence="4">The sequence shown here is derived from an EMBL/GenBank/DDBJ whole genome shotgun (WGS) entry which is preliminary data.</text>
</comment>
<evidence type="ECO:0000256" key="1">
    <source>
        <dbReference type="ARBA" id="ARBA00022603"/>
    </source>
</evidence>
<dbReference type="PATRIC" id="fig|316.110.peg.4044"/>
<reference evidence="4 5" key="1">
    <citation type="submission" date="2014-11" db="EMBL/GenBank/DDBJ databases">
        <title>Genomics and ecophysiology of heterotrophic nitrogen fixing bacteria isolated from estuarine surface water.</title>
        <authorList>
            <person name="Bentzon-Tilia M."/>
            <person name="Severin I."/>
            <person name="Hansen L.H."/>
            <person name="Riemann L."/>
        </authorList>
    </citation>
    <scope>NUCLEOTIDE SEQUENCE [LARGE SCALE GENOMIC DNA]</scope>
    <source>
        <strain evidence="4 5">BAL361</strain>
    </source>
</reference>
<dbReference type="SUPFAM" id="SSF53335">
    <property type="entry name" value="S-adenosyl-L-methionine-dependent methyltransferases"/>
    <property type="match status" value="1"/>
</dbReference>
<keyword evidence="1 4" id="KW-0489">Methyltransferase</keyword>
<organism evidence="4 5">
    <name type="scientific">Stutzerimonas stutzeri</name>
    <name type="common">Pseudomonas stutzeri</name>
    <dbReference type="NCBI Taxonomy" id="316"/>
    <lineage>
        <taxon>Bacteria</taxon>
        <taxon>Pseudomonadati</taxon>
        <taxon>Pseudomonadota</taxon>
        <taxon>Gammaproteobacteria</taxon>
        <taxon>Pseudomonadales</taxon>
        <taxon>Pseudomonadaceae</taxon>
        <taxon>Stutzerimonas</taxon>
    </lineage>
</organism>
<sequence>MNNTEAAAQRTLDYYRLNAEAFREGTLDHDVSQNIDALLRHIQAEPPLRILDLGCGPGRDLKTLRTRGHVAIGLDGTEAFVEMARADSGCEVWHQDLLQLELPAQSFDGIFANAVLFHVPSTELPRVLLQLSDSLKPGGVLFCSNPRGQDQEGWSGDRYGVWYAWPTWRERVLAAGFVELEHYYRPAGVPREEQPWLASVWRKG</sequence>
<dbReference type="GO" id="GO:0008168">
    <property type="term" value="F:methyltransferase activity"/>
    <property type="evidence" value="ECO:0007669"/>
    <property type="project" value="UniProtKB-KW"/>
</dbReference>
<dbReference type="GO" id="GO:0032259">
    <property type="term" value="P:methylation"/>
    <property type="evidence" value="ECO:0007669"/>
    <property type="project" value="UniProtKB-KW"/>
</dbReference>
<evidence type="ECO:0000313" key="4">
    <source>
        <dbReference type="EMBL" id="KIZ36929.1"/>
    </source>
</evidence>
<name>A0A0D7E7R7_STUST</name>
<dbReference type="InterPro" id="IPR041698">
    <property type="entry name" value="Methyltransf_25"/>
</dbReference>
<dbReference type="PANTHER" id="PTHR43861">
    <property type="entry name" value="TRANS-ACONITATE 2-METHYLTRANSFERASE-RELATED"/>
    <property type="match status" value="1"/>
</dbReference>
<evidence type="ECO:0000256" key="2">
    <source>
        <dbReference type="ARBA" id="ARBA00022679"/>
    </source>
</evidence>
<proteinExistence type="predicted"/>
<evidence type="ECO:0000313" key="5">
    <source>
        <dbReference type="Proteomes" id="UP000032439"/>
    </source>
</evidence>